<organism evidence="1 2">
    <name type="scientific">Xanthomonas translucens pv. translucens</name>
    <dbReference type="NCBI Taxonomy" id="134875"/>
    <lineage>
        <taxon>Bacteria</taxon>
        <taxon>Pseudomonadati</taxon>
        <taxon>Pseudomonadota</taxon>
        <taxon>Gammaproteobacteria</taxon>
        <taxon>Lysobacterales</taxon>
        <taxon>Lysobacteraceae</taxon>
        <taxon>Xanthomonas</taxon>
        <taxon>Xanthomonas translucens group</taxon>
    </lineage>
</organism>
<name>A0ABW9KYH7_XANCT</name>
<dbReference type="RefSeq" id="WP_080603109.1">
    <property type="nucleotide sequence ID" value="NZ_CP064001.1"/>
</dbReference>
<evidence type="ECO:0000313" key="2">
    <source>
        <dbReference type="Proteomes" id="UP001635788"/>
    </source>
</evidence>
<comment type="caution">
    <text evidence="1">The sequence shown here is derived from an EMBL/GenBank/DDBJ whole genome shotgun (WGS) entry which is preliminary data.</text>
</comment>
<keyword evidence="2" id="KW-1185">Reference proteome</keyword>
<gene>
    <name evidence="1" type="ORF">ACK3FC_16950</name>
</gene>
<proteinExistence type="predicted"/>
<accession>A0ABW9KYH7</accession>
<dbReference type="Proteomes" id="UP001635788">
    <property type="component" value="Unassembled WGS sequence"/>
</dbReference>
<sequence length="77" mass="8061">MKYSNGEVVLLGDKVGIGGGGVGIVVAVIDTGEYSSGYAADEWSYLSAGALVESPQGGLIHYLDAEHDFELLERAEN</sequence>
<evidence type="ECO:0000313" key="1">
    <source>
        <dbReference type="EMBL" id="MFN6508840.1"/>
    </source>
</evidence>
<reference evidence="1 2" key="1">
    <citation type="submission" date="2024-12" db="EMBL/GenBank/DDBJ databases">
        <authorList>
            <person name="Alaofin S."/>
            <person name="Velasco D."/>
            <person name="Li D."/>
            <person name="Baldwin T."/>
            <person name="Liu Z."/>
            <person name="Schachterle J.K."/>
        </authorList>
    </citation>
    <scope>NUCLEOTIDE SEQUENCE [LARGE SCALE GENOMIC DNA]</scope>
    <source>
        <strain evidence="1 2">B1</strain>
    </source>
</reference>
<dbReference type="EMBL" id="JBKAMQ010000002">
    <property type="protein sequence ID" value="MFN6508840.1"/>
    <property type="molecule type" value="Genomic_DNA"/>
</dbReference>
<protein>
    <submittedName>
        <fullName evidence="1">Uncharacterized protein</fullName>
    </submittedName>
</protein>